<organism evidence="3 4">
    <name type="scientific">Kipferlia bialata</name>
    <dbReference type="NCBI Taxonomy" id="797122"/>
    <lineage>
        <taxon>Eukaryota</taxon>
        <taxon>Metamonada</taxon>
        <taxon>Carpediemonas-like organisms</taxon>
        <taxon>Kipferlia</taxon>
    </lineage>
</organism>
<comment type="caution">
    <text evidence="3">The sequence shown here is derived from an EMBL/GenBank/DDBJ whole genome shotgun (WGS) entry which is preliminary data.</text>
</comment>
<evidence type="ECO:0000313" key="3">
    <source>
        <dbReference type="EMBL" id="GIQ83087.1"/>
    </source>
</evidence>
<sequence length="145" mass="15954">MSPSDDAVVSTACWDEEGDTLQNVRRIVFILGQSVPEEREIDGLDPSFIHVKVTVGGEVVGTARMNPQDGHIGRVAVLAGYRGRGLGCMLMQELHRQAHALGLDHTHLSAQLTSEAFYSSLGYVRANDRVFLDAGMEHVDMHRRV</sequence>
<dbReference type="Gene3D" id="3.40.630.30">
    <property type="match status" value="1"/>
</dbReference>
<keyword evidence="4" id="KW-1185">Reference proteome</keyword>
<name>A0A9K3CUD8_9EUKA</name>
<comment type="catalytic activity">
    <reaction evidence="1">
        <text>D-glucosamine 6-phosphate + acetyl-CoA = N-acetyl-D-glucosamine 6-phosphate + CoA + H(+)</text>
        <dbReference type="Rhea" id="RHEA:10292"/>
        <dbReference type="ChEBI" id="CHEBI:15378"/>
        <dbReference type="ChEBI" id="CHEBI:57287"/>
        <dbReference type="ChEBI" id="CHEBI:57288"/>
        <dbReference type="ChEBI" id="CHEBI:57513"/>
        <dbReference type="ChEBI" id="CHEBI:58725"/>
        <dbReference type="EC" id="2.3.1.4"/>
    </reaction>
</comment>
<comment type="pathway">
    <text evidence="1">Nucleotide-sugar biosynthesis; UDP-N-acetyl-alpha-D-glucosamine biosynthesis; N-acetyl-alpha-D-glucosamine 1-phosphate from alpha-D-glucosamine 6-phosphate (route I): step 1/2.</text>
</comment>
<gene>
    <name evidence="3" type="ORF">KIPB_004342</name>
</gene>
<dbReference type="SUPFAM" id="SSF55729">
    <property type="entry name" value="Acyl-CoA N-acyltransferases (Nat)"/>
    <property type="match status" value="1"/>
</dbReference>
<dbReference type="GO" id="GO:0004343">
    <property type="term" value="F:glucosamine 6-phosphate N-acetyltransferase activity"/>
    <property type="evidence" value="ECO:0007669"/>
    <property type="project" value="UniProtKB-UniRule"/>
</dbReference>
<evidence type="ECO:0000259" key="2">
    <source>
        <dbReference type="PROSITE" id="PS51186"/>
    </source>
</evidence>
<comment type="similarity">
    <text evidence="1">Belongs to the acetyltransferase family. GNA1 subfamily.</text>
</comment>
<dbReference type="OrthoDB" id="329272at2759"/>
<dbReference type="GO" id="GO:0006048">
    <property type="term" value="P:UDP-N-acetylglucosamine biosynthetic process"/>
    <property type="evidence" value="ECO:0007669"/>
    <property type="project" value="UniProtKB-UniRule"/>
</dbReference>
<keyword evidence="1" id="KW-0808">Transferase</keyword>
<dbReference type="EMBL" id="BDIP01000920">
    <property type="protein sequence ID" value="GIQ83087.1"/>
    <property type="molecule type" value="Genomic_DNA"/>
</dbReference>
<evidence type="ECO:0000256" key="1">
    <source>
        <dbReference type="RuleBase" id="RU365086"/>
    </source>
</evidence>
<evidence type="ECO:0000313" key="4">
    <source>
        <dbReference type="Proteomes" id="UP000265618"/>
    </source>
</evidence>
<dbReference type="Pfam" id="PF13673">
    <property type="entry name" value="Acetyltransf_10"/>
    <property type="match status" value="1"/>
</dbReference>
<dbReference type="PROSITE" id="PS51186">
    <property type="entry name" value="GNAT"/>
    <property type="match status" value="1"/>
</dbReference>
<reference evidence="3 4" key="1">
    <citation type="journal article" date="2018" name="PLoS ONE">
        <title>The draft genome of Kipferlia bialata reveals reductive genome evolution in fornicate parasites.</title>
        <authorList>
            <person name="Tanifuji G."/>
            <person name="Takabayashi S."/>
            <person name="Kume K."/>
            <person name="Takagi M."/>
            <person name="Nakayama T."/>
            <person name="Kamikawa R."/>
            <person name="Inagaki Y."/>
            <person name="Hashimoto T."/>
        </authorList>
    </citation>
    <scope>NUCLEOTIDE SEQUENCE [LARGE SCALE GENOMIC DNA]</scope>
    <source>
        <strain evidence="3">NY0173</strain>
    </source>
</reference>
<dbReference type="InterPro" id="IPR039143">
    <property type="entry name" value="GNPNAT1-like"/>
</dbReference>
<dbReference type="PANTHER" id="PTHR13355:SF11">
    <property type="entry name" value="GLUCOSAMINE 6-PHOSPHATE N-ACETYLTRANSFERASE"/>
    <property type="match status" value="1"/>
</dbReference>
<dbReference type="InterPro" id="IPR000182">
    <property type="entry name" value="GNAT_dom"/>
</dbReference>
<feature type="domain" description="N-acetyltransferase" evidence="2">
    <location>
        <begin position="7"/>
        <end position="145"/>
    </location>
</feature>
<protein>
    <recommendedName>
        <fullName evidence="1">Glucosamine 6-phosphate N-acetyltransferase</fullName>
        <ecNumber evidence="1">2.3.1.4</ecNumber>
    </recommendedName>
</protein>
<dbReference type="CDD" id="cd04301">
    <property type="entry name" value="NAT_SF"/>
    <property type="match status" value="1"/>
</dbReference>
<dbReference type="Proteomes" id="UP000265618">
    <property type="component" value="Unassembled WGS sequence"/>
</dbReference>
<accession>A0A9K3CUD8</accession>
<dbReference type="AlphaFoldDB" id="A0A9K3CUD8"/>
<dbReference type="InterPro" id="IPR016181">
    <property type="entry name" value="Acyl_CoA_acyltransferase"/>
</dbReference>
<dbReference type="EC" id="2.3.1.4" evidence="1"/>
<keyword evidence="1" id="KW-0012">Acyltransferase</keyword>
<dbReference type="PANTHER" id="PTHR13355">
    <property type="entry name" value="GLUCOSAMINE 6-PHOSPHATE N-ACETYLTRANSFERASE"/>
    <property type="match status" value="1"/>
</dbReference>
<proteinExistence type="inferred from homology"/>